<dbReference type="GO" id="GO:0005737">
    <property type="term" value="C:cytoplasm"/>
    <property type="evidence" value="ECO:0007669"/>
    <property type="project" value="TreeGrafter"/>
</dbReference>
<accession>A0AAV0SUA4</accession>
<dbReference type="EMBL" id="CANTFL010000003">
    <property type="protein sequence ID" value="CAI5708243.1"/>
    <property type="molecule type" value="Genomic_DNA"/>
</dbReference>
<proteinExistence type="predicted"/>
<dbReference type="GO" id="GO:0055105">
    <property type="term" value="F:ubiquitin-protein transferase inhibitor activity"/>
    <property type="evidence" value="ECO:0007669"/>
    <property type="project" value="TreeGrafter"/>
</dbReference>
<evidence type="ECO:0000313" key="2">
    <source>
        <dbReference type="Proteomes" id="UP001162031"/>
    </source>
</evidence>
<dbReference type="AlphaFoldDB" id="A0AAV0SUA4"/>
<dbReference type="PANTHER" id="PTHR15430:SF1">
    <property type="entry name" value="GLOMULIN"/>
    <property type="match status" value="1"/>
</dbReference>
<reference evidence="1" key="1">
    <citation type="submission" date="2022-12" db="EMBL/GenBank/DDBJ databases">
        <authorList>
            <person name="Webb A."/>
        </authorList>
    </citation>
    <scope>NUCLEOTIDE SEQUENCE</scope>
    <source>
        <strain evidence="1">Hp1</strain>
    </source>
</reference>
<gene>
    <name evidence="1" type="ORF">HBR001_LOCUS42</name>
</gene>
<protein>
    <submittedName>
        <fullName evidence="1">Uncharacterized protein</fullName>
    </submittedName>
</protein>
<dbReference type="Proteomes" id="UP001162031">
    <property type="component" value="Unassembled WGS sequence"/>
</dbReference>
<organism evidence="1 2">
    <name type="scientific">Hyaloperonospora brassicae</name>
    <name type="common">Brassica downy mildew</name>
    <name type="synonym">Peronospora brassicae</name>
    <dbReference type="NCBI Taxonomy" id="162125"/>
    <lineage>
        <taxon>Eukaryota</taxon>
        <taxon>Sar</taxon>
        <taxon>Stramenopiles</taxon>
        <taxon>Oomycota</taxon>
        <taxon>Peronosporomycetes</taxon>
        <taxon>Peronosporales</taxon>
        <taxon>Peronosporaceae</taxon>
        <taxon>Hyaloperonospora</taxon>
    </lineage>
</organism>
<evidence type="ECO:0000313" key="1">
    <source>
        <dbReference type="EMBL" id="CAI5708243.1"/>
    </source>
</evidence>
<keyword evidence="2" id="KW-1185">Reference proteome</keyword>
<dbReference type="PANTHER" id="PTHR15430">
    <property type="entry name" value="GLOMULIN"/>
    <property type="match status" value="1"/>
</dbReference>
<comment type="caution">
    <text evidence="1">The sequence shown here is derived from an EMBL/GenBank/DDBJ whole genome shotgun (WGS) entry which is preliminary data.</text>
</comment>
<sequence length="547" mass="61080">MGKEELLTALADFHVDRGTTTEVDVRTQCAVLHDALRDIRRNRWRLLEDACSVVLRRVFELVASGPQETDQRLQCRAQPLSTVEGITLCLCFLEPLIPPSTASMDQVWARDNNNNDDKDDRDDQEEGWKQRAVLVAALLHLLAAVASTARASEVTARVVANILQCGIDVYVLFATLRFREELAACCRAVLPSSLESSDTESEGGFINEDEATTNAFALEDARWISEQVARTWGLTKFRYFLQPSGQAHAFAAWSRHGISNFVYALLVDDQRRENALSVIVSPLSWLFHVAAYAQDMMQSETHQDRSRGLELLRVAGKLSRREKLSVMVENGGESARGTAQSFRDQAASFFNRDWMSPLIQVTINAMVSFLEAKDRSAALMVVKELINKLAVNDRFWLLRGLLLTCPYGNASAALLDIVRENAVETWSSTRASPSSPFKTAAIYLLLCDVLRQAAERDLVFQADLLASSMSLVRFLYIRDKDNETGIRSEACEDGIQEVLLRIGRRLQVKMDEAMPCHVVGAESYSAENVPHLMIVEAALCSTLELLN</sequence>
<name>A0AAV0SUA4_HYABA</name>
<dbReference type="InterPro" id="IPR019516">
    <property type="entry name" value="Glomulin/ALF4"/>
</dbReference>